<dbReference type="AlphaFoldDB" id="A0A5M9K1J6"/>
<feature type="compositionally biased region" description="Low complexity" evidence="1">
    <location>
        <begin position="45"/>
        <end position="58"/>
    </location>
</feature>
<reference evidence="2 3" key="1">
    <citation type="submission" date="2019-06" db="EMBL/GenBank/DDBJ databases">
        <title>Genome Sequence of the Brown Rot Fungal Pathogen Monilinia fructicola.</title>
        <authorList>
            <person name="De Miccolis Angelini R.M."/>
            <person name="Landi L."/>
            <person name="Abate D."/>
            <person name="Pollastro S."/>
            <person name="Romanazzi G."/>
            <person name="Faretra F."/>
        </authorList>
    </citation>
    <scope>NUCLEOTIDE SEQUENCE [LARGE SCALE GENOMIC DNA]</scope>
    <source>
        <strain evidence="2 3">Mfrc123</strain>
    </source>
</reference>
<proteinExistence type="predicted"/>
<dbReference type="Proteomes" id="UP000322873">
    <property type="component" value="Unassembled WGS sequence"/>
</dbReference>
<accession>A0A5M9K1J6</accession>
<evidence type="ECO:0000313" key="3">
    <source>
        <dbReference type="Proteomes" id="UP000322873"/>
    </source>
</evidence>
<feature type="region of interest" description="Disordered" evidence="1">
    <location>
        <begin position="28"/>
        <end position="101"/>
    </location>
</feature>
<name>A0A5M9K1J6_MONFR</name>
<feature type="compositionally biased region" description="Polar residues" evidence="1">
    <location>
        <begin position="28"/>
        <end position="38"/>
    </location>
</feature>
<evidence type="ECO:0000313" key="2">
    <source>
        <dbReference type="EMBL" id="KAA8572785.1"/>
    </source>
</evidence>
<comment type="caution">
    <text evidence="2">The sequence shown here is derived from an EMBL/GenBank/DDBJ whole genome shotgun (WGS) entry which is preliminary data.</text>
</comment>
<gene>
    <name evidence="2" type="ORF">EYC84_003366</name>
</gene>
<feature type="compositionally biased region" description="Pro residues" evidence="1">
    <location>
        <begin position="59"/>
        <end position="87"/>
    </location>
</feature>
<sequence>MPLFPLIAVMTSLIPHRIQLHLTVHPNKQTTKQTASHQTPPPSLSNPNPNLKIPTHPILLPPPKTPPPLPSPPLTQNVPSPPPPPLGRSPRPHNLHLLHAPPNAPVPLAPRLPPFIAIELSERCPGADCEEWRGLESEGERRRRAHTPHADPAPNHRTRSRSSGQHILALAGADRRTVNRRLTSTQPSPDMPSFPFPPSHPVPEAAIHLTSLPLPVGLFPWSGSHPHGPHPALHQTREPAIRDSRQRCL</sequence>
<feature type="region of interest" description="Disordered" evidence="1">
    <location>
        <begin position="227"/>
        <end position="249"/>
    </location>
</feature>
<keyword evidence="3" id="KW-1185">Reference proteome</keyword>
<dbReference type="EMBL" id="VICG01000004">
    <property type="protein sequence ID" value="KAA8572785.1"/>
    <property type="molecule type" value="Genomic_DNA"/>
</dbReference>
<feature type="compositionally biased region" description="Basic and acidic residues" evidence="1">
    <location>
        <begin position="235"/>
        <end position="249"/>
    </location>
</feature>
<organism evidence="2 3">
    <name type="scientific">Monilinia fructicola</name>
    <name type="common">Brown rot fungus</name>
    <name type="synonym">Ciboria fructicola</name>
    <dbReference type="NCBI Taxonomy" id="38448"/>
    <lineage>
        <taxon>Eukaryota</taxon>
        <taxon>Fungi</taxon>
        <taxon>Dikarya</taxon>
        <taxon>Ascomycota</taxon>
        <taxon>Pezizomycotina</taxon>
        <taxon>Leotiomycetes</taxon>
        <taxon>Helotiales</taxon>
        <taxon>Sclerotiniaceae</taxon>
        <taxon>Monilinia</taxon>
    </lineage>
</organism>
<protein>
    <submittedName>
        <fullName evidence="2">Uncharacterized protein</fullName>
    </submittedName>
</protein>
<feature type="region of interest" description="Disordered" evidence="1">
    <location>
        <begin position="135"/>
        <end position="192"/>
    </location>
</feature>
<evidence type="ECO:0000256" key="1">
    <source>
        <dbReference type="SAM" id="MobiDB-lite"/>
    </source>
</evidence>